<dbReference type="CDD" id="cd12433">
    <property type="entry name" value="RRM_Yme2p_like"/>
    <property type="match status" value="1"/>
</dbReference>
<evidence type="ECO:0000259" key="12">
    <source>
        <dbReference type="Pfam" id="PF10443"/>
    </source>
</evidence>
<keyword evidence="6 11" id="KW-0999">Mitochondrion inner membrane</keyword>
<evidence type="ECO:0000256" key="6">
    <source>
        <dbReference type="ARBA" id="ARBA00022792"/>
    </source>
</evidence>
<dbReference type="InterPro" id="IPR018850">
    <property type="entry name" value="Mt_escape_2_C"/>
</dbReference>
<dbReference type="InterPro" id="IPR039627">
    <property type="entry name" value="Yme2_C"/>
</dbReference>
<dbReference type="Proteomes" id="UP000000559">
    <property type="component" value="Chromosome R"/>
</dbReference>
<evidence type="ECO:0000313" key="15">
    <source>
        <dbReference type="Proteomes" id="UP000000559"/>
    </source>
</evidence>
<reference evidence="14 15" key="2">
    <citation type="journal article" date="2007" name="Genome Biol.">
        <title>Assembly of the Candida albicans genome into sixteen supercontigs aligned on the eight chromosomes.</title>
        <authorList>
            <person name="van het Hoog M."/>
            <person name="Rast T.J."/>
            <person name="Martchenko M."/>
            <person name="Grindle S."/>
            <person name="Dignard D."/>
            <person name="Hogues H."/>
            <person name="Cuomo C."/>
            <person name="Berriman M."/>
            <person name="Scherer S."/>
            <person name="Magee B.B."/>
            <person name="Whiteway M."/>
            <person name="Chibana H."/>
            <person name="Nantel A."/>
            <person name="Magee P.T."/>
        </authorList>
    </citation>
    <scope>GENOME REANNOTATION</scope>
    <source>
        <strain evidence="15">SC5314 / ATCC MYA-2876</strain>
    </source>
</reference>
<evidence type="ECO:0000256" key="4">
    <source>
        <dbReference type="ARBA" id="ARBA00022664"/>
    </source>
</evidence>
<dbReference type="VEuPathDB" id="FungiDB:CR_03620C_A"/>
<dbReference type="EMBL" id="CP017630">
    <property type="protein sequence ID" value="AOW31100.1"/>
    <property type="molecule type" value="Genomic_DNA"/>
</dbReference>
<sequence length="867" mass="99307">MIIRTLRSQLRLPKPVYISPPCRYYSTDLEKLKKESDTTESDNSASATGVIDKTHNEVLLYYDHIYPFTTSRNVVKQYLSRFSLPWSTAYDNEKLKQKVWDLSSPLATTAKITEFVPLRRDSGAFVKFKYPPEVPATQFIEEIRENVERNEQERVNSNILTRLYHQIWRNVPKVYSVKGTPWIEDLRRFPSPKLSVKFEGDPLTEEELYVLFRRYGLINEIEPGATEAFIYFHSTRAAISAKHCITGMVLNGGKTTLHIQFVAIKRSNFLVSLISNHTKIAIPVLIALLATFAVLIFDPIREWFIEYKILHNRKSFDQFKESRWFKYLYIPYRTITGWVYSSYDYIDSQIQEVTGSSCSEEDDSSNGSNIVDGQSVRDLKNESNMFWIERYEKSKQLQLWIMENANTFIIVKGPQGSGKEEFVLEHSLGSDERLNKKVLVLECDQLGKARSDNNLINTTASQLGYFPVFTWTNTVSRFVDLGVQGLTGQKSGLSESKETQIKNMFSLATQAIRKITTNEYNKYVKSVERRNKRLKDDEKIEVLKEEQFLQQHPEAKPIIVLNKYSRRADVSSNDFIPPLVADWASGLVQNNTAHVIFLTADVGSLQLLNDALPNQVFKDISLSDASMSSSRQYVCDVLKVKDTSTLDECLEPLGGRMLDLQSFIRRIKSGESPQQAINEMISQAAELINTFFLNSHHKFGAGDSNWDPSQVWLIMKLLSECDTINYSELVKSPLFKVSKETLEILTTLEKYDLISLKRDKGVLDKISTGRPLFKAAFANIISDLRIWKLYETEYIGRLISLEAAKIQKLEEELEKIYKIGKVDGRIDYVSQKIEASNKKILDLEKQAADVASYTGKPDGKSFLGIKF</sequence>
<dbReference type="OrthoDB" id="10267654at2759"/>
<reference evidence="14 15" key="1">
    <citation type="journal article" date="2004" name="Proc. Natl. Acad. Sci. U.S.A.">
        <title>The diploid genome sequence of Candida albicans.</title>
        <authorList>
            <person name="Jones T."/>
            <person name="Federspiel N.A."/>
            <person name="Chibana H."/>
            <person name="Dungan J."/>
            <person name="Kalman S."/>
            <person name="Magee B.B."/>
            <person name="Newport G."/>
            <person name="Thorstenson Y.R."/>
            <person name="Agabian N."/>
            <person name="Magee P.T."/>
            <person name="Davis R.W."/>
            <person name="Scherer S."/>
        </authorList>
    </citation>
    <scope>NUCLEOTIDE SEQUENCE [LARGE SCALE GENOMIC DNA]</scope>
    <source>
        <strain evidence="15">SC5314 / ATCC MYA-2876</strain>
    </source>
</reference>
<dbReference type="InterPro" id="IPR035979">
    <property type="entry name" value="RBD_domain_sf"/>
</dbReference>
<organism evidence="14 15">
    <name type="scientific">Candida albicans (strain SC5314 / ATCC MYA-2876)</name>
    <name type="common">Yeast</name>
    <dbReference type="NCBI Taxonomy" id="237561"/>
    <lineage>
        <taxon>Eukaryota</taxon>
        <taxon>Fungi</taxon>
        <taxon>Dikarya</taxon>
        <taxon>Ascomycota</taxon>
        <taxon>Saccharomycotina</taxon>
        <taxon>Pichiomycetes</taxon>
        <taxon>Debaryomycetaceae</taxon>
        <taxon>Candida/Lodderomyces clade</taxon>
        <taxon>Candida</taxon>
    </lineage>
</organism>
<keyword evidence="9" id="KW-0472">Membrane</keyword>
<reference evidence="14 15" key="3">
    <citation type="journal article" date="2013" name="Genome Biol.">
        <title>Assembly of a phased diploid Candida albicans genome facilitates allele-specific measurements and provides a simple model for repeat and indel structure.</title>
        <authorList>
            <person name="Muzzey D."/>
            <person name="Schwartz K."/>
            <person name="Weissman J.S."/>
            <person name="Sherlock G."/>
        </authorList>
    </citation>
    <scope>NUCLEOTIDE SEQUENCE [LARGE SCALE GENOMIC DNA]</scope>
    <source>
        <strain evidence="15">SC5314 / ATCC MYA-2876</strain>
    </source>
</reference>
<keyword evidence="15" id="KW-1185">Reference proteome</keyword>
<evidence type="ECO:0000256" key="3">
    <source>
        <dbReference type="ARBA" id="ARBA00020222"/>
    </source>
</evidence>
<accession>A0A1D8PSJ4</accession>
<dbReference type="FunCoup" id="A0A1D8PSJ4">
    <property type="interactions" value="154"/>
</dbReference>
<evidence type="ECO:0000256" key="9">
    <source>
        <dbReference type="ARBA" id="ARBA00023136"/>
    </source>
</evidence>
<keyword evidence="7" id="KW-1133">Transmembrane helix</keyword>
<keyword evidence="8 11" id="KW-0496">Mitochondrion</keyword>
<evidence type="ECO:0000256" key="1">
    <source>
        <dbReference type="ARBA" id="ARBA00004434"/>
    </source>
</evidence>
<evidence type="ECO:0000313" key="13">
    <source>
        <dbReference type="CGD" id="CAL0000182841"/>
    </source>
</evidence>
<dbReference type="InParanoid" id="A0A1D8PSJ4"/>
<keyword evidence="4 11" id="KW-0507">mRNA processing</keyword>
<dbReference type="CGD" id="CAL0000182841">
    <property type="gene designation" value="orf19.4380.1"/>
</dbReference>
<dbReference type="GO" id="GO:0006397">
    <property type="term" value="P:mRNA processing"/>
    <property type="evidence" value="ECO:0007669"/>
    <property type="project" value="UniProtKB-UniRule"/>
</dbReference>
<evidence type="ECO:0000256" key="5">
    <source>
        <dbReference type="ARBA" id="ARBA00022692"/>
    </source>
</evidence>
<dbReference type="GO" id="GO:0003723">
    <property type="term" value="F:RNA binding"/>
    <property type="evidence" value="ECO:0007669"/>
    <property type="project" value="UniProtKB-UniRule"/>
</dbReference>
<dbReference type="KEGG" id="cal:CAALFM_CR03620CA"/>
<dbReference type="InterPro" id="IPR034260">
    <property type="entry name" value="Yme2_RRM"/>
</dbReference>
<comment type="subcellular location">
    <subcellularLocation>
        <location evidence="1 11">Mitochondrion inner membrane</location>
        <topology evidence="1 11">Single-pass membrane protein</topology>
    </subcellularLocation>
</comment>
<dbReference type="AlphaFoldDB" id="A0A1D8PSJ4"/>
<proteinExistence type="inferred from homology"/>
<dbReference type="GO" id="GO:0005743">
    <property type="term" value="C:mitochondrial inner membrane"/>
    <property type="evidence" value="ECO:0000318"/>
    <property type="project" value="GO_Central"/>
</dbReference>
<dbReference type="PANTHER" id="PTHR32198">
    <property type="entry name" value="MITOCHONDRIAL ESCAPE PROTEIN 2"/>
    <property type="match status" value="1"/>
</dbReference>
<dbReference type="PANTHER" id="PTHR32198:SF2">
    <property type="entry name" value="MITOCHONDRIAL ESCAPE PROTEIN 2"/>
    <property type="match status" value="1"/>
</dbReference>
<gene>
    <name evidence="14" type="ordered locus">CAALFM_CR03620CA</name>
    <name evidence="13" type="ordered locus">orf19.4380.1</name>
</gene>
<evidence type="ECO:0000256" key="11">
    <source>
        <dbReference type="RuleBase" id="RU367108"/>
    </source>
</evidence>
<comment type="function">
    <text evidence="10 11">Plays a role in maintaining the mitochondrial genome and in controlling the mtDNA escape. Involved in the regulation of mtDNA nucleotide structure and number. May have a dispensable role in early maturation of pre-rRNA.</text>
</comment>
<name>A0A1D8PSJ4_CANAL</name>
<evidence type="ECO:0000256" key="10">
    <source>
        <dbReference type="ARBA" id="ARBA00025276"/>
    </source>
</evidence>
<protein>
    <recommendedName>
        <fullName evidence="3 11">Mitochondrial escape protein 2</fullName>
    </recommendedName>
</protein>
<comment type="similarity">
    <text evidence="2 11">Belongs to the YME2 family.</text>
</comment>
<evidence type="ECO:0000256" key="7">
    <source>
        <dbReference type="ARBA" id="ARBA00022989"/>
    </source>
</evidence>
<keyword evidence="11" id="KW-0694">RNA-binding</keyword>
<keyword evidence="5" id="KW-0812">Transmembrane</keyword>
<dbReference type="Pfam" id="PF10443">
    <property type="entry name" value="RNA12"/>
    <property type="match status" value="1"/>
</dbReference>
<dbReference type="SUPFAM" id="SSF54928">
    <property type="entry name" value="RNA-binding domain, RBD"/>
    <property type="match status" value="1"/>
</dbReference>
<evidence type="ECO:0000256" key="2">
    <source>
        <dbReference type="ARBA" id="ARBA00010320"/>
    </source>
</evidence>
<evidence type="ECO:0000256" key="8">
    <source>
        <dbReference type="ARBA" id="ARBA00023128"/>
    </source>
</evidence>
<dbReference type="GeneID" id="3643182"/>
<feature type="domain" description="Mitochondrial escape protein 2 C-terminal" evidence="12">
    <location>
        <begin position="390"/>
        <end position="819"/>
    </location>
</feature>
<dbReference type="RefSeq" id="XP_715155.2">
    <property type="nucleotide sequence ID" value="XM_710062.2"/>
</dbReference>
<evidence type="ECO:0000313" key="14">
    <source>
        <dbReference type="EMBL" id="AOW31100.1"/>
    </source>
</evidence>